<dbReference type="PANTHER" id="PTHR32089">
    <property type="entry name" value="METHYL-ACCEPTING CHEMOTAXIS PROTEIN MCPB"/>
    <property type="match status" value="1"/>
</dbReference>
<evidence type="ECO:0000313" key="5">
    <source>
        <dbReference type="Proteomes" id="UP001595528"/>
    </source>
</evidence>
<feature type="domain" description="Methyl-accepting transducer" evidence="3">
    <location>
        <begin position="176"/>
        <end position="412"/>
    </location>
</feature>
<keyword evidence="1 2" id="KW-0807">Transducer</keyword>
<dbReference type="Gene3D" id="1.10.287.950">
    <property type="entry name" value="Methyl-accepting chemotaxis protein"/>
    <property type="match status" value="1"/>
</dbReference>
<dbReference type="SUPFAM" id="SSF58104">
    <property type="entry name" value="Methyl-accepting chemotaxis protein (MCP) signaling domain"/>
    <property type="match status" value="1"/>
</dbReference>
<protein>
    <submittedName>
        <fullName evidence="4">Methyl-accepting chemotaxis protein</fullName>
    </submittedName>
</protein>
<dbReference type="InterPro" id="IPR004089">
    <property type="entry name" value="MCPsignal_dom"/>
</dbReference>
<dbReference type="Proteomes" id="UP001595528">
    <property type="component" value="Unassembled WGS sequence"/>
</dbReference>
<keyword evidence="5" id="KW-1185">Reference proteome</keyword>
<dbReference type="Pfam" id="PF00015">
    <property type="entry name" value="MCPsignal"/>
    <property type="match status" value="1"/>
</dbReference>
<proteinExistence type="predicted"/>
<reference evidence="5" key="1">
    <citation type="journal article" date="2019" name="Int. J. Syst. Evol. Microbiol.">
        <title>The Global Catalogue of Microorganisms (GCM) 10K type strain sequencing project: providing services to taxonomists for standard genome sequencing and annotation.</title>
        <authorList>
            <consortium name="The Broad Institute Genomics Platform"/>
            <consortium name="The Broad Institute Genome Sequencing Center for Infectious Disease"/>
            <person name="Wu L."/>
            <person name="Ma J."/>
        </authorList>
    </citation>
    <scope>NUCLEOTIDE SEQUENCE [LARGE SCALE GENOMIC DNA]</scope>
    <source>
        <strain evidence="5">KCTC 42964</strain>
    </source>
</reference>
<evidence type="ECO:0000256" key="2">
    <source>
        <dbReference type="PROSITE-ProRule" id="PRU00284"/>
    </source>
</evidence>
<evidence type="ECO:0000256" key="1">
    <source>
        <dbReference type="ARBA" id="ARBA00023224"/>
    </source>
</evidence>
<gene>
    <name evidence="4" type="ORF">ACFOGJ_23235</name>
</gene>
<dbReference type="EMBL" id="JBHRTR010000036">
    <property type="protein sequence ID" value="MFC3230183.1"/>
    <property type="molecule type" value="Genomic_DNA"/>
</dbReference>
<organism evidence="4 5">
    <name type="scientific">Marinibaculum pumilum</name>
    <dbReference type="NCBI Taxonomy" id="1766165"/>
    <lineage>
        <taxon>Bacteria</taxon>
        <taxon>Pseudomonadati</taxon>
        <taxon>Pseudomonadota</taxon>
        <taxon>Alphaproteobacteria</taxon>
        <taxon>Rhodospirillales</taxon>
        <taxon>Rhodospirillaceae</taxon>
        <taxon>Marinibaculum</taxon>
    </lineage>
</organism>
<evidence type="ECO:0000259" key="3">
    <source>
        <dbReference type="PROSITE" id="PS50111"/>
    </source>
</evidence>
<dbReference type="SMART" id="SM00283">
    <property type="entry name" value="MA"/>
    <property type="match status" value="1"/>
</dbReference>
<dbReference type="PANTHER" id="PTHR32089:SF112">
    <property type="entry name" value="LYSOZYME-LIKE PROTEIN-RELATED"/>
    <property type="match status" value="1"/>
</dbReference>
<evidence type="ECO:0000313" key="4">
    <source>
        <dbReference type="EMBL" id="MFC3230183.1"/>
    </source>
</evidence>
<comment type="caution">
    <text evidence="4">The sequence shown here is derived from an EMBL/GenBank/DDBJ whole genome shotgun (WGS) entry which is preliminary data.</text>
</comment>
<name>A0ABV7L6G4_9PROT</name>
<dbReference type="PROSITE" id="PS50111">
    <property type="entry name" value="CHEMOTAXIS_TRANSDUC_2"/>
    <property type="match status" value="1"/>
</dbReference>
<sequence length="432" mass="45005">MPSCSLSRARAAGAVAILAALAAAILALTGLPWIALAAALAAAIASAASLVFLQRTARWIRRGADVCEAVARGDFEQRLVRIDEGGQTGRLLNGLNRVIDVNDAFVRESGAAMEYLVHGKYFRTIRPEGLRGHYLHSANRINAAIGAMREKVEQFHDITERFESNVAGVVDSFTAAIGQMRTTAGNLTGLAENTKSQTTTVAAATEEASVSVQTVAAAAEELSASIGEIERQVAEASRTTETASQRAQAANALVQTLSQAAEEIGSVITLIREISEQTNLLALNATIEAARAGEAGKGFAVVASEVKSLASQTGQATDRIQQQVAGIRAATDDAVAAIGAIAGSIEEVSRLSTAVSSAVEQQTSATIEISKNVQEASSGTSEVARNTALVSASAAETDTAAHEVRTAAEDLGRQAEMLRGEVERFMQACRSA</sequence>
<accession>A0ABV7L6G4</accession>